<evidence type="ECO:0000313" key="1">
    <source>
        <dbReference type="EMBL" id="RAV11881.1"/>
    </source>
</evidence>
<dbReference type="InterPro" id="IPR058094">
    <property type="entry name" value="Ig-like_OmpL47-like"/>
</dbReference>
<dbReference type="Gene3D" id="3.30.1920.20">
    <property type="match status" value="1"/>
</dbReference>
<reference evidence="1 2" key="1">
    <citation type="journal article" date="2009" name="Int. J. Syst. Evol. Microbiol.">
        <title>Paenibacillus contaminans sp. nov., isolated from a contaminated laboratory plate.</title>
        <authorList>
            <person name="Chou J.H."/>
            <person name="Lee J.H."/>
            <person name="Lin M.C."/>
            <person name="Chang P.S."/>
            <person name="Arun A.B."/>
            <person name="Young C.C."/>
            <person name="Chen W.M."/>
        </authorList>
    </citation>
    <scope>NUCLEOTIDE SEQUENCE [LARGE SCALE GENOMIC DNA]</scope>
    <source>
        <strain evidence="1 2">CKOBP-6</strain>
    </source>
</reference>
<dbReference type="Proteomes" id="UP000250369">
    <property type="component" value="Unassembled WGS sequence"/>
</dbReference>
<protein>
    <submittedName>
        <fullName evidence="1">Uncharacterized protein</fullName>
    </submittedName>
</protein>
<dbReference type="Gene3D" id="2.70.98.70">
    <property type="match status" value="1"/>
</dbReference>
<gene>
    <name evidence="1" type="ORF">DQG23_35460</name>
</gene>
<sequence length="1555" mass="168643">MIAVRKMGRWTGFWLSLLLFCSCFANLLPIRSLTAAAAFDPNLHLDEGQLSFRGPANAHDLLVTPLSYNGNLRKIVAEADITPVSNPGSSWAPSLFLYWGQSKWASVGISSNSKFYLQPTAAFGGYTGTAPLGQTYRVRIVWEQEVIQLWGGVKGTALSLLKTGASPEATPPTHLIIGKGFGDKTTYTNPFLANSFSTVGSAGNVSMDNVSLYYNDELQMNETFDDGIDLARWTMLMSPASEPKQPATLEELFPNWINPGVRGDREGSKVLYKEADWDAYQARYAADSEFRAFADSQIEAMKNDVALTMGYGMTEINNMIPATTPIADLFTPCPSEPAAGFPHGLWTWNPADPDRIYCGGVAFPNEQYPEEGEMVAHWGGVEQKFTYYNRESYEYLGFQLSPSFTSYIRAKKVKYMSFQLHRIAILYKLTGDLNYAMQAKKILLRFAEVYPHWLLHSGFGEIADIDPKYAASTISRLNKNELTPPGNTPDRTLHSGYWMAGRARGDGLEGSFLLPVASSYDMIANAKASGEWVLTDEERLRIERDILLEGATLLIADPATNNKSISNQTAAAAIGAAVSEPVLVHFGLNGFNKLLSDWYKADGSPSESPTYGLQAIGYLWQLGEILNGYSDPEGYLPEAGQQRLDHFSVYNRSDYRMVFRTLGDSLLPSMNYPALGDSYTTSKPTSTMLAIGAKRTGIPSLFSLMEHGGFELKGAENLVYQMENTSEADPIRLNSLLFPQWKLAFLRGGENGMGSAAILNASEWGGHRHLDSLDFSYWANDGEALSDLGYLWDSPDKAMTSRSAAHNLVVVNQKDQTTTGRGGSIGLYEGTEPVVIAEASSRAYAETDVYARTLMQLQKTDWKPEYVVDFFRVRGGSSHDYMLHASTTDFIVDDIELQPAGAGAVGAYRLEEVSSGVASGVWTTDWKNAGGTARTKTWHIPSPNEKVYIGDGWGQRGSLDVGAKLPYLVRNRSNTPGGNMFASVFESYQGAAGIRSVEPLVVRSESVSVPGSAGGLQQPVGLQISGDGWRDIVIGATGLSQQSWEFTDNVSDKTVTFSGRYGVISYGKGDGSGEAAQMVLAGAGLLEHDGDGISIGESEEKQGFVSEAFANGFSATETVPGGERWKGSHVLVKKGSDWTAYPVLDVKIEGGKTRFYTYNGTEGFPFAGGEEWKLIPYAAVKRADNGEWMITSSAGLATTFSKDRTPPLVSFSVNGNTSSETSVSTAVTVMDQGSGVDPSSLEYVWSDSAQPPISGWLTFMNGDIVSLSGMEGEMYLHVRAGDLEGNQAVVTSNPFRLDSVAPVTTDNAVSGWQASAQTVTLTASDAGSGVADTFFSVNGGAETRGAAVELNEDGVYEIRYYSVDAAGNREQVKSAQMRIDRTGPVVESPAAGSDSVTISVYRSDTANIPFYVTDSLSGVASVAATLDGEAVSLPVLVNPLTLAIGDHPLVVTAADHAGNITVRTFTLRTEMDEEHLDDMLRYAADQGWITHHGILNSLMSKVEHIRNKLERGQNKRQPYQALINEVKAQTGKKIDADFAGKLLADIEYLIGSLSD</sequence>
<dbReference type="EMBL" id="QMFB01000035">
    <property type="protein sequence ID" value="RAV11881.1"/>
    <property type="molecule type" value="Genomic_DNA"/>
</dbReference>
<dbReference type="RefSeq" id="WP_113035776.1">
    <property type="nucleotide sequence ID" value="NZ_QMFB01000035.1"/>
</dbReference>
<dbReference type="OrthoDB" id="9809277at2"/>
<dbReference type="NCBIfam" id="NF047446">
    <property type="entry name" value="barrel_OmpL47"/>
    <property type="match status" value="1"/>
</dbReference>
<name>A0A329LV90_9BACL</name>
<evidence type="ECO:0000313" key="2">
    <source>
        <dbReference type="Proteomes" id="UP000250369"/>
    </source>
</evidence>
<keyword evidence="2" id="KW-1185">Reference proteome</keyword>
<dbReference type="Gene3D" id="1.50.10.100">
    <property type="entry name" value="Chondroitin AC/alginate lyase"/>
    <property type="match status" value="1"/>
</dbReference>
<dbReference type="SUPFAM" id="SSF48230">
    <property type="entry name" value="Chondroitin AC/alginate lyase"/>
    <property type="match status" value="1"/>
</dbReference>
<accession>A0A329LV90</accession>
<organism evidence="1 2">
    <name type="scientific">Paenibacillus contaminans</name>
    <dbReference type="NCBI Taxonomy" id="450362"/>
    <lineage>
        <taxon>Bacteria</taxon>
        <taxon>Bacillati</taxon>
        <taxon>Bacillota</taxon>
        <taxon>Bacilli</taxon>
        <taxon>Bacillales</taxon>
        <taxon>Paenibacillaceae</taxon>
        <taxon>Paenibacillus</taxon>
    </lineage>
</organism>
<proteinExistence type="predicted"/>
<dbReference type="PROSITE" id="PS51257">
    <property type="entry name" value="PROKAR_LIPOPROTEIN"/>
    <property type="match status" value="1"/>
</dbReference>
<dbReference type="InterPro" id="IPR008929">
    <property type="entry name" value="Chondroitin_lyas"/>
</dbReference>
<comment type="caution">
    <text evidence="1">The sequence shown here is derived from an EMBL/GenBank/DDBJ whole genome shotgun (WGS) entry which is preliminary data.</text>
</comment>